<accession>A0A547PHW7</accession>
<evidence type="ECO:0000313" key="2">
    <source>
        <dbReference type="EMBL" id="TRD13740.1"/>
    </source>
</evidence>
<protein>
    <recommendedName>
        <fullName evidence="1">Hedgehog/Intein (Hint) domain-containing protein</fullName>
    </recommendedName>
</protein>
<dbReference type="InterPro" id="IPR028992">
    <property type="entry name" value="Hedgehog/Intein_dom"/>
</dbReference>
<evidence type="ECO:0000313" key="3">
    <source>
        <dbReference type="Proteomes" id="UP000318590"/>
    </source>
</evidence>
<sequence length="211" mass="23877">MIKSAAQLIFIATESQILRVLVFSVSTNSDFSLYSTLFLLLNDICFRVDYVLIDRELDDVRDQLEELFCAPFFEGTKILMGCDQRMLIEKIKIGGMLQTATNGIVSVEWCGKRLLPAIGSNVPIFIEKREIGNDSPLILSPCSKIFCSGKHPRRRSGRCVSSVELVNGCTVRWLPEQYMMHYYIRIRLPSFIIANNVQISTCPASSILRLT</sequence>
<reference evidence="2 3" key="1">
    <citation type="submission" date="2019-06" db="EMBL/GenBank/DDBJ databases">
        <title>Paenimaribius caenipelagi gen. nov., sp. nov., isolated from a tidal flat.</title>
        <authorList>
            <person name="Yoon J.-H."/>
        </authorList>
    </citation>
    <scope>NUCLEOTIDE SEQUENCE [LARGE SCALE GENOMIC DNA]</scope>
    <source>
        <strain evidence="2 3">JBTF-M29</strain>
    </source>
</reference>
<dbReference type="Pfam" id="PF13403">
    <property type="entry name" value="Hint_2"/>
    <property type="match status" value="1"/>
</dbReference>
<proteinExistence type="predicted"/>
<organism evidence="2 3">
    <name type="scientific">Palleronia caenipelagi</name>
    <dbReference type="NCBI Taxonomy" id="2489174"/>
    <lineage>
        <taxon>Bacteria</taxon>
        <taxon>Pseudomonadati</taxon>
        <taxon>Pseudomonadota</taxon>
        <taxon>Alphaproteobacteria</taxon>
        <taxon>Rhodobacterales</taxon>
        <taxon>Roseobacteraceae</taxon>
        <taxon>Palleronia</taxon>
    </lineage>
</organism>
<feature type="domain" description="Hedgehog/Intein (Hint)" evidence="1">
    <location>
        <begin position="72"/>
        <end position="198"/>
    </location>
</feature>
<gene>
    <name evidence="2" type="ORF">FEV53_20010</name>
</gene>
<keyword evidence="3" id="KW-1185">Reference proteome</keyword>
<dbReference type="Proteomes" id="UP000318590">
    <property type="component" value="Unassembled WGS sequence"/>
</dbReference>
<comment type="caution">
    <text evidence="2">The sequence shown here is derived from an EMBL/GenBank/DDBJ whole genome shotgun (WGS) entry which is preliminary data.</text>
</comment>
<evidence type="ECO:0000259" key="1">
    <source>
        <dbReference type="Pfam" id="PF13403"/>
    </source>
</evidence>
<dbReference type="AlphaFoldDB" id="A0A547PHW7"/>
<dbReference type="EMBL" id="VFSV01000113">
    <property type="protein sequence ID" value="TRD13740.1"/>
    <property type="molecule type" value="Genomic_DNA"/>
</dbReference>
<name>A0A547PHW7_9RHOB</name>